<dbReference type="KEGG" id="adp:NCTC12871_00819"/>
<keyword evidence="3" id="KW-1185">Reference proteome</keyword>
<dbReference type="NCBIfam" id="NF040582">
    <property type="entry name" value="STY4528_fam"/>
    <property type="match status" value="1"/>
</dbReference>
<dbReference type="Proteomes" id="UP000279799">
    <property type="component" value="Chromosome"/>
</dbReference>
<dbReference type="InterPro" id="IPR047749">
    <property type="entry name" value="STY4528-like"/>
</dbReference>
<dbReference type="OrthoDB" id="8556561at2"/>
<accession>A0A448TTV1</accession>
<dbReference type="AlphaFoldDB" id="A0A448TTV1"/>
<reference evidence="2 3" key="1">
    <citation type="submission" date="2018-12" db="EMBL/GenBank/DDBJ databases">
        <authorList>
            <consortium name="Pathogen Informatics"/>
        </authorList>
    </citation>
    <scope>NUCLEOTIDE SEQUENCE [LARGE SCALE GENOMIC DNA]</scope>
    <source>
        <strain evidence="2 3">NCTC12871</strain>
    </source>
</reference>
<evidence type="ECO:0000313" key="2">
    <source>
        <dbReference type="EMBL" id="VEJ09366.1"/>
    </source>
</evidence>
<feature type="region of interest" description="Disordered" evidence="1">
    <location>
        <begin position="268"/>
        <end position="293"/>
    </location>
</feature>
<dbReference type="EMBL" id="LR134510">
    <property type="protein sequence ID" value="VEJ09366.1"/>
    <property type="molecule type" value="Genomic_DNA"/>
</dbReference>
<gene>
    <name evidence="2" type="ORF">NCTC12871_00819</name>
</gene>
<evidence type="ECO:0000256" key="1">
    <source>
        <dbReference type="SAM" id="MobiDB-lite"/>
    </source>
</evidence>
<name>A0A448TTV1_9PAST</name>
<feature type="compositionally biased region" description="Low complexity" evidence="1">
    <location>
        <begin position="283"/>
        <end position="293"/>
    </location>
</feature>
<proteinExistence type="predicted"/>
<sequence>MQQQEKTPKNNAFNSLVAIGERYHSVPEQLYTDDRLTNRAKILWQMLKVDSSPYKSQFFPSYEQMQLWLSEQAFLGKKVSRKVVTQTLQILRLTRWITLCETERDTLGRIVGNVYIIHNTSLSVMDTIQITDNYFTFVDKMSKSKDNFVRAVAESVIDELISEKTYHAVSHLEAYREAFERKNTSKIQLTPPQDPLPKDLSMVTDNVKHRILQDEHIEKTHPISQDLMELGEKQLNSIKELSNDEQNLLSSIMELSKKEGELNGTKQNENAKSLKSHLVPSGNLYSTSTNNINNTNTNTKNNIYTVFDEIELTENEKGNIIELLNKLDKNLRLQVVEEARLSLKARQIQRPAGYLFAMVNRALQGQFNPYYILQQKNHTEIAPNMVTSEPIKPQKTLTEEEIKKAEEVRRKGIESLRVALGQSRRAKK</sequence>
<dbReference type="RefSeq" id="WP_126599236.1">
    <property type="nucleotide sequence ID" value="NZ_LR134510.1"/>
</dbReference>
<organism evidence="2 3">
    <name type="scientific">Actinobacillus delphinicola</name>
    <dbReference type="NCBI Taxonomy" id="51161"/>
    <lineage>
        <taxon>Bacteria</taxon>
        <taxon>Pseudomonadati</taxon>
        <taxon>Pseudomonadota</taxon>
        <taxon>Gammaproteobacteria</taxon>
        <taxon>Pasteurellales</taxon>
        <taxon>Pasteurellaceae</taxon>
        <taxon>Actinobacillus</taxon>
    </lineage>
</organism>
<evidence type="ECO:0000313" key="3">
    <source>
        <dbReference type="Proteomes" id="UP000279799"/>
    </source>
</evidence>
<protein>
    <submittedName>
        <fullName evidence="2">Uncharacterized protein</fullName>
    </submittedName>
</protein>